<dbReference type="CDD" id="cd12823">
    <property type="entry name" value="Mrs2_Mfm1p-like"/>
    <property type="match status" value="1"/>
</dbReference>
<dbReference type="PANTHER" id="PTHR13890:SF0">
    <property type="entry name" value="MAGNESIUM TRANSPORTER MRS2 HOMOLOG, MITOCHONDRIAL"/>
    <property type="match status" value="1"/>
</dbReference>
<dbReference type="EMBL" id="BDSP01000016">
    <property type="protein sequence ID" value="GAX10387.1"/>
    <property type="molecule type" value="Genomic_DNA"/>
</dbReference>
<proteinExistence type="inferred from homology"/>
<organism evidence="11 12">
    <name type="scientific">Fistulifera solaris</name>
    <name type="common">Oleaginous diatom</name>
    <dbReference type="NCBI Taxonomy" id="1519565"/>
    <lineage>
        <taxon>Eukaryota</taxon>
        <taxon>Sar</taxon>
        <taxon>Stramenopiles</taxon>
        <taxon>Ochrophyta</taxon>
        <taxon>Bacillariophyta</taxon>
        <taxon>Bacillariophyceae</taxon>
        <taxon>Bacillariophycidae</taxon>
        <taxon>Naviculales</taxon>
        <taxon>Naviculaceae</taxon>
        <taxon>Fistulifera</taxon>
    </lineage>
</organism>
<feature type="transmembrane region" description="Helical" evidence="9">
    <location>
        <begin position="521"/>
        <end position="543"/>
    </location>
</feature>
<reference evidence="11 12" key="1">
    <citation type="journal article" date="2015" name="Plant Cell">
        <title>Oil accumulation by the oleaginous diatom Fistulifera solaris as revealed by the genome and transcriptome.</title>
        <authorList>
            <person name="Tanaka T."/>
            <person name="Maeda Y."/>
            <person name="Veluchamy A."/>
            <person name="Tanaka M."/>
            <person name="Abida H."/>
            <person name="Marechal E."/>
            <person name="Bowler C."/>
            <person name="Muto M."/>
            <person name="Sunaga Y."/>
            <person name="Tanaka M."/>
            <person name="Yoshino T."/>
            <person name="Taniguchi T."/>
            <person name="Fukuda Y."/>
            <person name="Nemoto M."/>
            <person name="Matsumoto M."/>
            <person name="Wong P.S."/>
            <person name="Aburatani S."/>
            <person name="Fujibuchi W."/>
        </authorList>
    </citation>
    <scope>NUCLEOTIDE SEQUENCE [LARGE SCALE GENOMIC DNA]</scope>
    <source>
        <strain evidence="11 12">JPCC DA0580</strain>
    </source>
</reference>
<comment type="caution">
    <text evidence="11">The sequence shown here is derived from an EMBL/GenBank/DDBJ whole genome shotgun (WGS) entry which is preliminary data.</text>
</comment>
<evidence type="ECO:0000313" key="12">
    <source>
        <dbReference type="Proteomes" id="UP000198406"/>
    </source>
</evidence>
<feature type="compositionally biased region" description="Polar residues" evidence="10">
    <location>
        <begin position="166"/>
        <end position="184"/>
    </location>
</feature>
<dbReference type="Proteomes" id="UP000198406">
    <property type="component" value="Unassembled WGS sequence"/>
</dbReference>
<keyword evidence="5" id="KW-0809">Transit peptide</keyword>
<name>A0A1Z5J8S8_FISSO</name>
<evidence type="ECO:0000256" key="5">
    <source>
        <dbReference type="ARBA" id="ARBA00022946"/>
    </source>
</evidence>
<evidence type="ECO:0000256" key="7">
    <source>
        <dbReference type="ARBA" id="ARBA00023065"/>
    </source>
</evidence>
<evidence type="ECO:0000256" key="4">
    <source>
        <dbReference type="ARBA" id="ARBA00022842"/>
    </source>
</evidence>
<sequence>MQALKRRTLFSKHHQHDGDHHAAPPRPWDTLHNLHNLKRSLAWSQAPPARQTSSAVEGLNERLEELLVLELHQNGSRQYFAWSVRTLYKHVLKCITKTSSAHDEGNDTQVTRSMSPQKSVMRVASDNSSMEPSINLGDALVTPVPLGLLPPAAKPKKLPQRRRAASTNENPRVNSGTERTSNPTYRERLGGYLHPRDMRRLVTPFSASNEPELIVRRHVMLLNFDPLRAIVLRDRLLVIVPDGADSVLVQLETRLHGGGDTMHSSFWNDADSENENNASSHGNPSSMDPVSVSGHGNNKVNLLNKYMPAAGMTEETGAPTATTLSGSLHSTESDLLDTNSDDHDPHPTLEASEWMDIKDNKWVDLPFELQCVDAVLNVISNLLASDTFELQEASMNYIHRLLHPKNSYSDDPLTIIRAVKDAVREMSSRVKGFVQSLDRVLDEDEDMALMNLSRLITHPERFLYPVSQEVLDEESDEPELILESYLQTALSLTNSLHLIQGQIDSAAELVNQKQDSVRNRLLFANMVISVFTLCITCAALVGSFVGMNVPNHMEENGTAFRDIVTGTMAGTSLMGCLIFFLLVRTQTIPSLTTLFSE</sequence>
<dbReference type="AlphaFoldDB" id="A0A1Z5J8S8"/>
<dbReference type="InterPro" id="IPR039204">
    <property type="entry name" value="MRS2-like"/>
</dbReference>
<gene>
    <name evidence="11" type="ORF">FisN_3Lh606</name>
</gene>
<keyword evidence="2 9" id="KW-0813">Transport</keyword>
<accession>A0A1Z5J8S8</accession>
<dbReference type="Gene3D" id="2.40.128.330">
    <property type="match status" value="1"/>
</dbReference>
<evidence type="ECO:0000256" key="1">
    <source>
        <dbReference type="ARBA" id="ARBA00004141"/>
    </source>
</evidence>
<feature type="compositionally biased region" description="Polar residues" evidence="10">
    <location>
        <begin position="319"/>
        <end position="330"/>
    </location>
</feature>
<evidence type="ECO:0000256" key="8">
    <source>
        <dbReference type="ARBA" id="ARBA00023136"/>
    </source>
</evidence>
<comment type="subcellular location">
    <subcellularLocation>
        <location evidence="1">Membrane</location>
        <topology evidence="1">Multi-pass membrane protein</topology>
    </subcellularLocation>
    <subcellularLocation>
        <location evidence="9">Mitochondrion inner membrane</location>
        <topology evidence="9">Multi-pass membrane protein</topology>
    </subcellularLocation>
</comment>
<evidence type="ECO:0000256" key="9">
    <source>
        <dbReference type="RuleBase" id="RU366042"/>
    </source>
</evidence>
<comment type="similarity">
    <text evidence="9">Belongs to the CorA metal ion transporter (MIT) (TC 1.A.35) family.</text>
</comment>
<feature type="compositionally biased region" description="Basic residues" evidence="10">
    <location>
        <begin position="1"/>
        <end position="15"/>
    </location>
</feature>
<dbReference type="GO" id="GO:0005743">
    <property type="term" value="C:mitochondrial inner membrane"/>
    <property type="evidence" value="ECO:0007669"/>
    <property type="project" value="UniProtKB-SubCell"/>
</dbReference>
<evidence type="ECO:0000256" key="3">
    <source>
        <dbReference type="ARBA" id="ARBA00022692"/>
    </source>
</evidence>
<feature type="region of interest" description="Disordered" evidence="10">
    <location>
        <begin position="262"/>
        <end position="294"/>
    </location>
</feature>
<feature type="region of interest" description="Disordered" evidence="10">
    <location>
        <begin position="316"/>
        <end position="349"/>
    </location>
</feature>
<dbReference type="PANTHER" id="PTHR13890">
    <property type="entry name" value="RNA SPLICING PROTEIN MRS2, MITOCHONDRIAL"/>
    <property type="match status" value="1"/>
</dbReference>
<dbReference type="Pfam" id="PF22099">
    <property type="entry name" value="MRS2-like"/>
    <property type="match status" value="1"/>
</dbReference>
<evidence type="ECO:0000256" key="6">
    <source>
        <dbReference type="ARBA" id="ARBA00022989"/>
    </source>
</evidence>
<evidence type="ECO:0000256" key="2">
    <source>
        <dbReference type="ARBA" id="ARBA00022448"/>
    </source>
</evidence>
<evidence type="ECO:0000313" key="11">
    <source>
        <dbReference type="EMBL" id="GAX10387.1"/>
    </source>
</evidence>
<feature type="compositionally biased region" description="Polar residues" evidence="10">
    <location>
        <begin position="275"/>
        <end position="294"/>
    </location>
</feature>
<dbReference type="Gene3D" id="1.20.58.340">
    <property type="entry name" value="Magnesium transport protein CorA, transmembrane region"/>
    <property type="match status" value="1"/>
</dbReference>
<feature type="region of interest" description="Disordered" evidence="10">
    <location>
        <begin position="1"/>
        <end position="28"/>
    </location>
</feature>
<keyword evidence="3 9" id="KW-0812">Transmembrane</keyword>
<dbReference type="OrthoDB" id="200813at2759"/>
<dbReference type="InParanoid" id="A0A1Z5J8S8"/>
<protein>
    <recommendedName>
        <fullName evidence="9">Magnesium transporter</fullName>
    </recommendedName>
</protein>
<feature type="region of interest" description="Disordered" evidence="10">
    <location>
        <begin position="150"/>
        <end position="189"/>
    </location>
</feature>
<keyword evidence="6 9" id="KW-1133">Transmembrane helix</keyword>
<dbReference type="GO" id="GO:0015095">
    <property type="term" value="F:magnesium ion transmembrane transporter activity"/>
    <property type="evidence" value="ECO:0007669"/>
    <property type="project" value="TreeGrafter"/>
</dbReference>
<keyword evidence="7 9" id="KW-0406">Ion transport</keyword>
<keyword evidence="8 9" id="KW-0472">Membrane</keyword>
<keyword evidence="9" id="KW-0999">Mitochondrion inner membrane</keyword>
<feature type="compositionally biased region" description="Basic residues" evidence="10">
    <location>
        <begin position="154"/>
        <end position="164"/>
    </location>
</feature>
<feature type="transmembrane region" description="Helical" evidence="9">
    <location>
        <begin position="563"/>
        <end position="583"/>
    </location>
</feature>
<evidence type="ECO:0000256" key="10">
    <source>
        <dbReference type="SAM" id="MobiDB-lite"/>
    </source>
</evidence>
<keyword evidence="12" id="KW-1185">Reference proteome</keyword>
<keyword evidence="4 9" id="KW-0460">Magnesium</keyword>
<keyword evidence="9" id="KW-0496">Mitochondrion</keyword>